<sequence>MTETQALTEPLDTMIRLLSFEGKQNPYPLYEELRAHGGLVRLGDKHWLAVGYEECARALRAPGLLQTDAAMQDLRMPGWREHSSWQWLTKNMLFSNEPDHDRMRRFFSSAFSAHSVSAFGPMVERLADEAVAHLEKAAAEGAPEGVDLVEELTYRLPIAVLGELLSIPPEDQPGMHPLIKAITTSMDPVGDLSQLNPGDAAMDKLAEYVADLVDRRRAAPGTDLTSAFVKARDAGSDLTEEDLVANLMAVIVAGSEAPQDLLGNSIRIAAQHPEYAERIREDAEFTARFLEEVLRFDPPVHALNRVAGEDQEFFGETVTRGSAVTLLIASGNRDPRRFTEPDRFDPDRPGNQKQLTFSAGAHYCLGAALARMTAETLLPKLFRRFPDLAVVGTPGFRDQIVQRGHDRLPVTLG</sequence>
<keyword evidence="2" id="KW-0349">Heme</keyword>
<dbReference type="Pfam" id="PF00067">
    <property type="entry name" value="p450"/>
    <property type="match status" value="2"/>
</dbReference>
<organism evidence="3 4">
    <name type="scientific">Streptomyces goshikiensis</name>
    <dbReference type="NCBI Taxonomy" id="1942"/>
    <lineage>
        <taxon>Bacteria</taxon>
        <taxon>Bacillati</taxon>
        <taxon>Actinomycetota</taxon>
        <taxon>Actinomycetes</taxon>
        <taxon>Kitasatosporales</taxon>
        <taxon>Streptomycetaceae</taxon>
        <taxon>Streptomyces</taxon>
    </lineage>
</organism>
<keyword evidence="4" id="KW-1185">Reference proteome</keyword>
<comment type="similarity">
    <text evidence="1 2">Belongs to the cytochrome P450 family.</text>
</comment>
<keyword evidence="2" id="KW-0560">Oxidoreductase</keyword>
<name>A0ABZ1RZ11_9ACTN</name>
<dbReference type="PANTHER" id="PTHR46696:SF1">
    <property type="entry name" value="CYTOCHROME P450 YJIB-RELATED"/>
    <property type="match status" value="1"/>
</dbReference>
<reference evidence="3" key="1">
    <citation type="submission" date="2022-10" db="EMBL/GenBank/DDBJ databases">
        <title>The complete genomes of actinobacterial strains from the NBC collection.</title>
        <authorList>
            <person name="Joergensen T.S."/>
            <person name="Alvarez Arevalo M."/>
            <person name="Sterndorff E.B."/>
            <person name="Faurdal D."/>
            <person name="Vuksanovic O."/>
            <person name="Mourched A.-S."/>
            <person name="Charusanti P."/>
            <person name="Shaw S."/>
            <person name="Blin K."/>
            <person name="Weber T."/>
        </authorList>
    </citation>
    <scope>NUCLEOTIDE SEQUENCE</scope>
    <source>
        <strain evidence="3">NBC_00283</strain>
        <plasmid evidence="3">unnamed1</plasmid>
    </source>
</reference>
<evidence type="ECO:0000313" key="4">
    <source>
        <dbReference type="Proteomes" id="UP001432075"/>
    </source>
</evidence>
<dbReference type="InterPro" id="IPR002397">
    <property type="entry name" value="Cyt_P450_B"/>
</dbReference>
<dbReference type="EMBL" id="CP108058">
    <property type="protein sequence ID" value="WUO51272.1"/>
    <property type="molecule type" value="Genomic_DNA"/>
</dbReference>
<keyword evidence="2" id="KW-0408">Iron</keyword>
<dbReference type="GeneID" id="91413981"/>
<keyword evidence="2" id="KW-0503">Monooxygenase</keyword>
<dbReference type="PROSITE" id="PS00086">
    <property type="entry name" value="CYTOCHROME_P450"/>
    <property type="match status" value="1"/>
</dbReference>
<dbReference type="RefSeq" id="WP_050779318.1">
    <property type="nucleotide sequence ID" value="NZ_BMVE01000016.1"/>
</dbReference>
<dbReference type="Proteomes" id="UP001432075">
    <property type="component" value="Plasmid unnamed1"/>
</dbReference>
<keyword evidence="2" id="KW-0479">Metal-binding</keyword>
<dbReference type="PANTHER" id="PTHR46696">
    <property type="entry name" value="P450, PUTATIVE (EUROFUNG)-RELATED"/>
    <property type="match status" value="1"/>
</dbReference>
<evidence type="ECO:0000313" key="3">
    <source>
        <dbReference type="EMBL" id="WUO51272.1"/>
    </source>
</evidence>
<proteinExistence type="inferred from homology"/>
<dbReference type="InterPro" id="IPR001128">
    <property type="entry name" value="Cyt_P450"/>
</dbReference>
<dbReference type="PRINTS" id="PR00359">
    <property type="entry name" value="BP450"/>
</dbReference>
<dbReference type="InterPro" id="IPR017972">
    <property type="entry name" value="Cyt_P450_CS"/>
</dbReference>
<gene>
    <name evidence="3" type="ORF">OHU17_35980</name>
</gene>
<dbReference type="SUPFAM" id="SSF48264">
    <property type="entry name" value="Cytochrome P450"/>
    <property type="match status" value="1"/>
</dbReference>
<keyword evidence="3" id="KW-0614">Plasmid</keyword>
<dbReference type="Gene3D" id="1.10.630.10">
    <property type="entry name" value="Cytochrome P450"/>
    <property type="match status" value="1"/>
</dbReference>
<dbReference type="InterPro" id="IPR036396">
    <property type="entry name" value="Cyt_P450_sf"/>
</dbReference>
<evidence type="ECO:0000256" key="2">
    <source>
        <dbReference type="RuleBase" id="RU000461"/>
    </source>
</evidence>
<evidence type="ECO:0000256" key="1">
    <source>
        <dbReference type="ARBA" id="ARBA00010617"/>
    </source>
</evidence>
<geneLocation type="plasmid" evidence="3 4">
    <name>unnamed1</name>
</geneLocation>
<dbReference type="CDD" id="cd20625">
    <property type="entry name" value="CYP164-like"/>
    <property type="match status" value="1"/>
</dbReference>
<accession>A0ABZ1RZ11</accession>
<protein>
    <submittedName>
        <fullName evidence="3">Cytochrome P450</fullName>
    </submittedName>
</protein>